<feature type="transmembrane region" description="Helical" evidence="1">
    <location>
        <begin position="7"/>
        <end position="27"/>
    </location>
</feature>
<evidence type="ECO:0000313" key="3">
    <source>
        <dbReference type="Proteomes" id="UP000218102"/>
    </source>
</evidence>
<protein>
    <submittedName>
        <fullName evidence="2">Uncharacterized protein</fullName>
    </submittedName>
</protein>
<evidence type="ECO:0000256" key="1">
    <source>
        <dbReference type="SAM" id="Phobius"/>
    </source>
</evidence>
<dbReference type="RefSeq" id="WP_023383690.1">
    <property type="nucleotide sequence ID" value="NZ_NTME01000047.1"/>
</dbReference>
<dbReference type="AlphaFoldDB" id="A0A2A3LXZ8"/>
<keyword evidence="1" id="KW-1133">Transmembrane helix</keyword>
<feature type="transmembrane region" description="Helical" evidence="1">
    <location>
        <begin position="39"/>
        <end position="57"/>
    </location>
</feature>
<organism evidence="2 3">
    <name type="scientific">Pseudomonas plecoglossicida</name>
    <dbReference type="NCBI Taxonomy" id="70775"/>
    <lineage>
        <taxon>Bacteria</taxon>
        <taxon>Pseudomonadati</taxon>
        <taxon>Pseudomonadota</taxon>
        <taxon>Gammaproteobacteria</taxon>
        <taxon>Pseudomonadales</taxon>
        <taxon>Pseudomonadaceae</taxon>
        <taxon>Pseudomonas</taxon>
    </lineage>
</organism>
<dbReference type="Proteomes" id="UP000218102">
    <property type="component" value="Unassembled WGS sequence"/>
</dbReference>
<dbReference type="EMBL" id="NTME01000047">
    <property type="protein sequence ID" value="PBJ92492.1"/>
    <property type="molecule type" value="Genomic_DNA"/>
</dbReference>
<keyword evidence="1" id="KW-0472">Membrane</keyword>
<gene>
    <name evidence="2" type="ORF">CMV24_26565</name>
</gene>
<reference evidence="2 3" key="1">
    <citation type="submission" date="2017-09" db="EMBL/GenBank/DDBJ databases">
        <authorList>
            <person name="Ehlers B."/>
            <person name="Leendertz F.H."/>
        </authorList>
    </citation>
    <scope>NUCLEOTIDE SEQUENCE [LARGE SCALE GENOMIC DNA]</scope>
    <source>
        <strain evidence="2 3">DJ-1</strain>
    </source>
</reference>
<keyword evidence="1" id="KW-0812">Transmembrane</keyword>
<sequence>MRDPLKLLLFFPVIPMVWGGLQLHLQYLGWIPQQSLKSIVWIIALSLVMALLVAWVLKKSSSQERLTLEMKLNSVVTGGGESFTGAFSSDTRFLADLEEFQNVLHAVAWRDSRNNGCFRAWRERATVKIWPGPLGITEIELEVVTRALAAEFTSLEVKVMGAACEVPSPALSVQS</sequence>
<proteinExistence type="predicted"/>
<name>A0A2A3LXZ8_PSEDL</name>
<evidence type="ECO:0000313" key="2">
    <source>
        <dbReference type="EMBL" id="PBJ92492.1"/>
    </source>
</evidence>
<accession>A0A2A3LXZ8</accession>
<comment type="caution">
    <text evidence="2">The sequence shown here is derived from an EMBL/GenBank/DDBJ whole genome shotgun (WGS) entry which is preliminary data.</text>
</comment>